<feature type="compositionally biased region" description="Basic and acidic residues" evidence="1">
    <location>
        <begin position="436"/>
        <end position="456"/>
    </location>
</feature>
<name>K0SSL7_THAOC</name>
<dbReference type="PANTHER" id="PTHR39290">
    <property type="entry name" value="C3H1-TYPE DOMAIN-CONTAINING PROTEIN-RELATED"/>
    <property type="match status" value="1"/>
</dbReference>
<feature type="region of interest" description="Disordered" evidence="1">
    <location>
        <begin position="430"/>
        <end position="456"/>
    </location>
</feature>
<accession>K0SSL7</accession>
<dbReference type="EMBL" id="AGNL01010242">
    <property type="protein sequence ID" value="EJK69308.1"/>
    <property type="molecule type" value="Genomic_DNA"/>
</dbReference>
<organism evidence="2 3">
    <name type="scientific">Thalassiosira oceanica</name>
    <name type="common">Marine diatom</name>
    <dbReference type="NCBI Taxonomy" id="159749"/>
    <lineage>
        <taxon>Eukaryota</taxon>
        <taxon>Sar</taxon>
        <taxon>Stramenopiles</taxon>
        <taxon>Ochrophyta</taxon>
        <taxon>Bacillariophyta</taxon>
        <taxon>Coscinodiscophyceae</taxon>
        <taxon>Thalassiosirophycidae</taxon>
        <taxon>Thalassiosirales</taxon>
        <taxon>Thalassiosiraceae</taxon>
        <taxon>Thalassiosira</taxon>
    </lineage>
</organism>
<dbReference type="Proteomes" id="UP000266841">
    <property type="component" value="Unassembled WGS sequence"/>
</dbReference>
<evidence type="ECO:0000313" key="3">
    <source>
        <dbReference type="Proteomes" id="UP000266841"/>
    </source>
</evidence>
<keyword evidence="3" id="KW-1185">Reference proteome</keyword>
<dbReference type="eggNOG" id="ENOG502RQ99">
    <property type="taxonomic scope" value="Eukaryota"/>
</dbReference>
<dbReference type="OrthoDB" id="46722at2759"/>
<dbReference type="AlphaFoldDB" id="K0SSL7"/>
<feature type="compositionally biased region" description="Basic and acidic residues" evidence="1">
    <location>
        <begin position="27"/>
        <end position="36"/>
    </location>
</feature>
<comment type="caution">
    <text evidence="2">The sequence shown here is derived from an EMBL/GenBank/DDBJ whole genome shotgun (WGS) entry which is preliminary data.</text>
</comment>
<proteinExistence type="predicted"/>
<reference evidence="2 3" key="1">
    <citation type="journal article" date="2012" name="Genome Biol.">
        <title>Genome and low-iron response of an oceanic diatom adapted to chronic iron limitation.</title>
        <authorList>
            <person name="Lommer M."/>
            <person name="Specht M."/>
            <person name="Roy A.S."/>
            <person name="Kraemer L."/>
            <person name="Andreson R."/>
            <person name="Gutowska M.A."/>
            <person name="Wolf J."/>
            <person name="Bergner S.V."/>
            <person name="Schilhabel M.B."/>
            <person name="Klostermeier U.C."/>
            <person name="Beiko R.G."/>
            <person name="Rosenstiel P."/>
            <person name="Hippler M."/>
            <person name="Laroche J."/>
        </authorList>
    </citation>
    <scope>NUCLEOTIDE SEQUENCE [LARGE SCALE GENOMIC DNA]</scope>
    <source>
        <strain evidence="2 3">CCMP1005</strain>
    </source>
</reference>
<sequence>MLNGDEELDAILSMMGGAGDGSSTKPKYQDGSDSHSRPKQKKTKKKKKKRKREKTCSSKPSKKARHVRPDDVSYADTRLKVSCFDWPAVNSQRLLLLGKGLAHSCGEYSSNLDGQYGSTMCTGCGKSGALHELWRYSEEEKVNPLSVVSVASILVAARNVRCLVGEYYPAYPGSAASLSGQQGKTSARDVLPPLMASRSPRETLFGSIDGQLGRVLGQVRKMQAAVSSASLMRHRESSDFCVRSTPAMSHEDVEMLRANTAKLVEEVQEYKASAAVSGEGSRSGLILVERRLAVMAACDGVYYRCYYSVLTSRIPDRLGALVATLVPHPPTYFSCPNLAWDVEHAGLDSFRLYLGKCNKFGKSFAAPLDNPTRQMILSSWGLRDRLGGVGNISNDQSSSNNPLLALWQSRFIETIRHLWVTRYSELQSHQALSSRSRSDEKRQMVRSHGSELDRHEAEALKPAMAEWRDSTRDYPANLMAYATPTPDALQAVLESLVSSQLGASRGDRLTSLVEAGAGTGYWAALLQKSLEKNEGLSVVPYDIVPPSGNEVSSQSQGNEYHGEVPCFTPVRQSAQLEATTDANSACLLLCYPPPESEMAHDALASYLSRGGRTIIHIGEWQGLTGSASFESLLKQSCLVHRVVCLPCWGTDAAYLTVWNARVADSQKGCDASSSPAAGYCSVQGCNCPALRRSLHARMLQYCSQECFEKHSVQRQSTLALHMVHSTGSGLQFDDKRHFMDISCSKKQGLPVRKKRKKKKHRKS</sequence>
<protein>
    <submittedName>
        <fullName evidence="2">Uncharacterized protein</fullName>
    </submittedName>
</protein>
<feature type="region of interest" description="Disordered" evidence="1">
    <location>
        <begin position="1"/>
        <end position="70"/>
    </location>
</feature>
<evidence type="ECO:0000313" key="2">
    <source>
        <dbReference type="EMBL" id="EJK69308.1"/>
    </source>
</evidence>
<dbReference type="PANTHER" id="PTHR39290:SF6">
    <property type="entry name" value="S-ADENOSYL-L-METHIONINE-DEPENDENT METHYLTRANSFERASES SUPERFAMILY PROTEIN"/>
    <property type="match status" value="1"/>
</dbReference>
<evidence type="ECO:0000256" key="1">
    <source>
        <dbReference type="SAM" id="MobiDB-lite"/>
    </source>
</evidence>
<dbReference type="OMA" id="IHIGEWQ"/>
<feature type="compositionally biased region" description="Basic residues" evidence="1">
    <location>
        <begin position="37"/>
        <end position="53"/>
    </location>
</feature>
<gene>
    <name evidence="2" type="ORF">THAOC_09451</name>
</gene>